<proteinExistence type="predicted"/>
<sequence length="408" mass="43524">MNLSQMKGFFIILLLVPLSLSYAEPATPGTVLTFYVNDLNLSTDHRAVMTISTSGLVDFTINGVSIAGPGAMVETGIDSGIFQLQLTLPDTVNGKPLKNGDVVVMTYHQQADYSGNPTTLTQSKVLSSAPSSPVAISSSNVRIGQYFKLQIYAPNYNLDSQKPDDIPLDMIEFHMGGVQTTLADSAFQVNPYTLRETGPNTDTFEVNVKIPKSVGGFPIEMGSTLEFRFNDPSIPSSVFVTVGGGSYSTSSSSSGSSTQHMVPPTLIFYAANSVGASVNYVNSTLLSSLIGPVCNPQSGSFFMMGTTTVTCAAKDQNGNSVVKTFVVDVLAPQNHIPSWTKKTVGAWCNDDIPDNQLYASMKYLVSNGMMLVQGDSVGQTLDKSTLCLWAGGKVSDQDAAKSLYILSR</sequence>
<evidence type="ECO:0000313" key="2">
    <source>
        <dbReference type="Proteomes" id="UP000196239"/>
    </source>
</evidence>
<keyword evidence="2" id="KW-1185">Reference proteome</keyword>
<dbReference type="AlphaFoldDB" id="A0A128A3Z7"/>
<accession>A0A128A3Z7</accession>
<gene>
    <name evidence="1" type="ORF">NDEV_1304</name>
</gene>
<dbReference type="EMBL" id="LN890280">
    <property type="protein sequence ID" value="CUR52069.1"/>
    <property type="molecule type" value="Genomic_DNA"/>
</dbReference>
<dbReference type="KEGG" id="ndv:NDEV_1304"/>
<evidence type="ECO:0008006" key="3">
    <source>
        <dbReference type="Google" id="ProtNLM"/>
    </source>
</evidence>
<protein>
    <recommendedName>
        <fullName evidence="3">HYR domain-containing protein</fullName>
    </recommendedName>
</protein>
<reference evidence="2" key="1">
    <citation type="submission" date="2015-10" db="EMBL/GenBank/DDBJ databases">
        <authorList>
            <person name="Lehtovirta-Morley L.E."/>
            <person name="Vieille C."/>
        </authorList>
    </citation>
    <scope>NUCLEOTIDE SEQUENCE [LARGE SCALE GENOMIC DNA]</scope>
</reference>
<organism evidence="1 2">
    <name type="scientific">Nitrosotalea devaniterrae</name>
    <dbReference type="NCBI Taxonomy" id="1078905"/>
    <lineage>
        <taxon>Archaea</taxon>
        <taxon>Nitrososphaerota</taxon>
        <taxon>Nitrososphaeria</taxon>
        <taxon>Nitrosotaleales</taxon>
        <taxon>Nitrosotaleaceae</taxon>
        <taxon>Nitrosotalea</taxon>
    </lineage>
</organism>
<evidence type="ECO:0000313" key="1">
    <source>
        <dbReference type="EMBL" id="CUR52069.1"/>
    </source>
</evidence>
<name>A0A128A3Z7_9ARCH</name>
<dbReference type="Proteomes" id="UP000196239">
    <property type="component" value="Chromosome 1"/>
</dbReference>